<dbReference type="Pfam" id="PF07103">
    <property type="entry name" value="DUF1365"/>
    <property type="match status" value="1"/>
</dbReference>
<sequence>MNRAGHTPAGSLYRAKVMHRRRVAPLYRFVYRIFYLLLDIDRIDQLDRSLRWFSRNRFNLLSFHDADYGRGERGGLRRWAQSVLADGGIDLAGGRIQLLTLPRVLGFAFNPISLWYCDHADGRRLAVIAEVRNTFGEKHSYLLPAPASRDGGAAYPWIQHKDKNFHVSPFFDLVGRYRFELNDPADELRVVIHETREGEPIFDATLAGRRLPMTDRQMVLQVLRMPWMTIKVVIGIHWQALKIWLRGARFHRKPAPPSTEIS</sequence>
<dbReference type="InterPro" id="IPR010775">
    <property type="entry name" value="DUF1365"/>
</dbReference>
<dbReference type="RefSeq" id="WP_072894836.1">
    <property type="nucleotide sequence ID" value="NZ_FQWZ01000002.1"/>
</dbReference>
<dbReference type="AlphaFoldDB" id="A0A1M5LQQ3"/>
<gene>
    <name evidence="1" type="ORF">SAMN04488068_1022</name>
</gene>
<dbReference type="Proteomes" id="UP000199758">
    <property type="component" value="Unassembled WGS sequence"/>
</dbReference>
<evidence type="ECO:0000313" key="1">
    <source>
        <dbReference type="EMBL" id="SHG66969.1"/>
    </source>
</evidence>
<dbReference type="PANTHER" id="PTHR33973">
    <property type="entry name" value="OS07G0153300 PROTEIN"/>
    <property type="match status" value="1"/>
</dbReference>
<name>A0A1M5LQQ3_9GAMM</name>
<evidence type="ECO:0008006" key="3">
    <source>
        <dbReference type="Google" id="ProtNLM"/>
    </source>
</evidence>
<proteinExistence type="predicted"/>
<dbReference type="STRING" id="490188.SAMN04488068_1022"/>
<organism evidence="1 2">
    <name type="scientific">Hydrocarboniphaga daqingensis</name>
    <dbReference type="NCBI Taxonomy" id="490188"/>
    <lineage>
        <taxon>Bacteria</taxon>
        <taxon>Pseudomonadati</taxon>
        <taxon>Pseudomonadota</taxon>
        <taxon>Gammaproteobacteria</taxon>
        <taxon>Nevskiales</taxon>
        <taxon>Nevskiaceae</taxon>
        <taxon>Hydrocarboniphaga</taxon>
    </lineage>
</organism>
<reference evidence="1 2" key="1">
    <citation type="submission" date="2016-11" db="EMBL/GenBank/DDBJ databases">
        <authorList>
            <person name="Jaros S."/>
            <person name="Januszkiewicz K."/>
            <person name="Wedrychowicz H."/>
        </authorList>
    </citation>
    <scope>NUCLEOTIDE SEQUENCE [LARGE SCALE GENOMIC DNA]</scope>
    <source>
        <strain evidence="1 2">CGMCC 1.7049</strain>
    </source>
</reference>
<protein>
    <recommendedName>
        <fullName evidence="3">DUF1365 domain-containing protein</fullName>
    </recommendedName>
</protein>
<accession>A0A1M5LQQ3</accession>
<keyword evidence="2" id="KW-1185">Reference proteome</keyword>
<dbReference type="EMBL" id="FQWZ01000002">
    <property type="protein sequence ID" value="SHG66969.1"/>
    <property type="molecule type" value="Genomic_DNA"/>
</dbReference>
<dbReference type="PANTHER" id="PTHR33973:SF4">
    <property type="entry name" value="OS07G0153300 PROTEIN"/>
    <property type="match status" value="1"/>
</dbReference>
<evidence type="ECO:0000313" key="2">
    <source>
        <dbReference type="Proteomes" id="UP000199758"/>
    </source>
</evidence>